<name>F6BB86_METIK</name>
<dbReference type="AlphaFoldDB" id="F6BB86"/>
<sequence length="422" mass="49504">MIRVVEGKFVGTENDFNKAINTLSQDFKGYLRISVKKNGNFEEGYIFIKNGKIIGYYYTYDKELFGHDAKESIEKLMNSGYLVEIFEYDDEKLNLMQELEPEIFISDPKNIFKEKEEKRDEILNKPISEHKEDVEFLHIALNIPDGKLIKMNVNKDFKNYLKKGYTLVDVFRKVDSEYERGYIIFKDNEPIVGIYECSKGVLLGIDACPYLKKLLDDENAIIDVYEYSPTKVDIILEAYPKALLLKDENEKKKEKYEESKYEKVTKNEEKIDFGNVGETPISSKQNEDRKENINTELENLSREELLKRLNIKPPDENWVENMVRELTFPSESELEELRYKIKERIYNSIKELDGVRDVDVNIRLNCDYDGKIVCEGEVVVKTKKLLGIIKKDINAKEIENKINNTLKAYHYEFDSKIVIKIE</sequence>
<proteinExistence type="predicted"/>
<dbReference type="Proteomes" id="UP000009227">
    <property type="component" value="Chromosome"/>
</dbReference>
<dbReference type="RefSeq" id="WP_013798580.1">
    <property type="nucleotide sequence ID" value="NC_015562.1"/>
</dbReference>
<evidence type="ECO:0000313" key="2">
    <source>
        <dbReference type="Proteomes" id="UP000009227"/>
    </source>
</evidence>
<dbReference type="HOGENOM" id="CLU_712928_0_0_2"/>
<dbReference type="KEGG" id="mig:Metig_0415"/>
<accession>F6BB86</accession>
<dbReference type="EMBL" id="CP002737">
    <property type="protein sequence ID" value="AEF95971.1"/>
    <property type="molecule type" value="Genomic_DNA"/>
</dbReference>
<dbReference type="STRING" id="880724.Metig_0415"/>
<dbReference type="InterPro" id="IPR019249">
    <property type="entry name" value="DUF2226"/>
</dbReference>
<dbReference type="OrthoDB" id="65984at2157"/>
<protein>
    <recommendedName>
        <fullName evidence="3">DUF2226 domain-containing protein</fullName>
    </recommendedName>
</protein>
<organism evidence="2">
    <name type="scientific">Methanotorris igneus (strain DSM 5666 / JCM 11834 / Kol 5)</name>
    <dbReference type="NCBI Taxonomy" id="880724"/>
    <lineage>
        <taxon>Archaea</taxon>
        <taxon>Methanobacteriati</taxon>
        <taxon>Methanobacteriota</taxon>
        <taxon>Methanomada group</taxon>
        <taxon>Methanococci</taxon>
        <taxon>Methanococcales</taxon>
        <taxon>Methanocaldococcaceae</taxon>
        <taxon>Methanotorris</taxon>
    </lineage>
</organism>
<reference evidence="1 2" key="1">
    <citation type="submission" date="2011-05" db="EMBL/GenBank/DDBJ databases">
        <title>Complete sequence of Methanotorris igneus Kol 5.</title>
        <authorList>
            <consortium name="US DOE Joint Genome Institute"/>
            <person name="Lucas S."/>
            <person name="Han J."/>
            <person name="Lapidus A."/>
            <person name="Cheng J.-F."/>
            <person name="Goodwin L."/>
            <person name="Pitluck S."/>
            <person name="Peters L."/>
            <person name="Mikhailova N."/>
            <person name="Chertkov O."/>
            <person name="Han C."/>
            <person name="Tapia R."/>
            <person name="Land M."/>
            <person name="Hauser L."/>
            <person name="Kyrpides N."/>
            <person name="Ivanova N."/>
            <person name="Pagani I."/>
            <person name="Sieprawska-Lupa M."/>
            <person name="Whitman W."/>
            <person name="Woyke T."/>
        </authorList>
    </citation>
    <scope>NUCLEOTIDE SEQUENCE [LARGE SCALE GENOMIC DNA]</scope>
    <source>
        <strain evidence="2">DSM 5666 / JCM 11834 / Kol 5</strain>
    </source>
</reference>
<keyword evidence="2" id="KW-1185">Reference proteome</keyword>
<dbReference type="GeneID" id="10643252"/>
<dbReference type="Pfam" id="PF09987">
    <property type="entry name" value="DUF2226"/>
    <property type="match status" value="2"/>
</dbReference>
<gene>
    <name evidence="1" type="ordered locus">Metig_0415</name>
</gene>
<evidence type="ECO:0000313" key="1">
    <source>
        <dbReference type="EMBL" id="AEF95971.1"/>
    </source>
</evidence>
<evidence type="ECO:0008006" key="3">
    <source>
        <dbReference type="Google" id="ProtNLM"/>
    </source>
</evidence>